<protein>
    <submittedName>
        <fullName evidence="7">Rhomboid-like protein</fullName>
    </submittedName>
</protein>
<evidence type="ECO:0000313" key="7">
    <source>
        <dbReference type="EMBL" id="MFC7306020.1"/>
    </source>
</evidence>
<proteinExistence type="predicted"/>
<feature type="transmembrane region" description="Helical" evidence="6">
    <location>
        <begin position="32"/>
        <end position="51"/>
    </location>
</feature>
<evidence type="ECO:0000256" key="3">
    <source>
        <dbReference type="ARBA" id="ARBA00022989"/>
    </source>
</evidence>
<dbReference type="InterPro" id="IPR046862">
    <property type="entry name" value="Rhomboid_2"/>
</dbReference>
<feature type="region of interest" description="Disordered" evidence="5">
    <location>
        <begin position="1"/>
        <end position="21"/>
    </location>
</feature>
<keyword evidence="2 6" id="KW-0812">Transmembrane</keyword>
<keyword evidence="4 6" id="KW-0472">Membrane</keyword>
<dbReference type="EMBL" id="JBHTCF010000006">
    <property type="protein sequence ID" value="MFC7306020.1"/>
    <property type="molecule type" value="Genomic_DNA"/>
</dbReference>
<name>A0ABW2JKI6_9ACTN</name>
<accession>A0ABW2JKI6</accession>
<organism evidence="7 8">
    <name type="scientific">Streptomyces monticola</name>
    <dbReference type="NCBI Taxonomy" id="2666263"/>
    <lineage>
        <taxon>Bacteria</taxon>
        <taxon>Bacillati</taxon>
        <taxon>Actinomycetota</taxon>
        <taxon>Actinomycetes</taxon>
        <taxon>Kitasatosporales</taxon>
        <taxon>Streptomycetaceae</taxon>
        <taxon>Streptomyces</taxon>
    </lineage>
</organism>
<evidence type="ECO:0000313" key="8">
    <source>
        <dbReference type="Proteomes" id="UP001596523"/>
    </source>
</evidence>
<dbReference type="Pfam" id="PF20401">
    <property type="entry name" value="Rhomboid_2"/>
    <property type="match status" value="1"/>
</dbReference>
<feature type="transmembrane region" description="Helical" evidence="6">
    <location>
        <begin position="142"/>
        <end position="164"/>
    </location>
</feature>
<comment type="subcellular location">
    <subcellularLocation>
        <location evidence="1">Membrane</location>
        <topology evidence="1">Multi-pass membrane protein</topology>
    </subcellularLocation>
</comment>
<gene>
    <name evidence="7" type="ORF">ACFQVC_17555</name>
</gene>
<evidence type="ECO:0000256" key="5">
    <source>
        <dbReference type="SAM" id="MobiDB-lite"/>
    </source>
</evidence>
<dbReference type="RefSeq" id="WP_381831367.1">
    <property type="nucleotide sequence ID" value="NZ_JBHTCF010000006.1"/>
</dbReference>
<feature type="transmembrane region" description="Helical" evidence="6">
    <location>
        <begin position="110"/>
        <end position="130"/>
    </location>
</feature>
<comment type="caution">
    <text evidence="7">The sequence shown here is derived from an EMBL/GenBank/DDBJ whole genome shotgun (WGS) entry which is preliminary data.</text>
</comment>
<evidence type="ECO:0000256" key="1">
    <source>
        <dbReference type="ARBA" id="ARBA00004141"/>
    </source>
</evidence>
<sequence length="224" mass="24556">MTNSPESPQALGAPEPSRPVRSWVRSSPGTHAWLLIILGTSLVITFSSQGLEHFLLHRTSSNLHELTKHPAQSLLLSAFWIENPASLPSYVLLFEIVHARAERWLGTLRWLFVVATAHIAATLISQKVVLTRIENHDASRRMMHVVDIGVSYGLAASAGVLTYLVPGRWKWLYALALIAFFGVPLATGGTFTDLGHAIALAIGFACWPLTRGRRSAAGVRAYEK</sequence>
<evidence type="ECO:0000256" key="2">
    <source>
        <dbReference type="ARBA" id="ARBA00022692"/>
    </source>
</evidence>
<evidence type="ECO:0000256" key="4">
    <source>
        <dbReference type="ARBA" id="ARBA00023136"/>
    </source>
</evidence>
<evidence type="ECO:0000256" key="6">
    <source>
        <dbReference type="SAM" id="Phobius"/>
    </source>
</evidence>
<dbReference type="Proteomes" id="UP001596523">
    <property type="component" value="Unassembled WGS sequence"/>
</dbReference>
<keyword evidence="8" id="KW-1185">Reference proteome</keyword>
<feature type="transmembrane region" description="Helical" evidence="6">
    <location>
        <begin position="171"/>
        <end position="188"/>
    </location>
</feature>
<reference evidence="8" key="1">
    <citation type="journal article" date="2019" name="Int. J. Syst. Evol. Microbiol.">
        <title>The Global Catalogue of Microorganisms (GCM) 10K type strain sequencing project: providing services to taxonomists for standard genome sequencing and annotation.</title>
        <authorList>
            <consortium name="The Broad Institute Genomics Platform"/>
            <consortium name="The Broad Institute Genome Sequencing Center for Infectious Disease"/>
            <person name="Wu L."/>
            <person name="Ma J."/>
        </authorList>
    </citation>
    <scope>NUCLEOTIDE SEQUENCE [LARGE SCALE GENOMIC DNA]</scope>
    <source>
        <strain evidence="8">SYNS20</strain>
    </source>
</reference>
<dbReference type="InterPro" id="IPR035952">
    <property type="entry name" value="Rhomboid-like_sf"/>
</dbReference>
<keyword evidence="3 6" id="KW-1133">Transmembrane helix</keyword>
<dbReference type="SUPFAM" id="SSF144091">
    <property type="entry name" value="Rhomboid-like"/>
    <property type="match status" value="1"/>
</dbReference>